<evidence type="ECO:0000313" key="5">
    <source>
        <dbReference type="Proteomes" id="UP000332933"/>
    </source>
</evidence>
<protein>
    <submittedName>
        <fullName evidence="4">Aste57867_3702 protein</fullName>
    </submittedName>
</protein>
<feature type="chain" id="PRO_5033436769" evidence="2">
    <location>
        <begin position="19"/>
        <end position="268"/>
    </location>
</feature>
<sequence length="268" mass="28085">MMSYRLAVVAALVIVANGQADATAAALPTAGMARCWKSMGNATTSANRSAILQSAEGANCPFLLTLSPTTSTGGATVAFNWTLSFDFAQLKSARAFDPDQLYLPEYEATPTVFFLQHSHLLLCPDAAATACDPFVAASPLSPDQPDYLIANSQVSFATTSTISLPTTPGTYLVFAHITLAPGAGREANVRYDFATYSTVRVGTNNAADTNEKASPSASSTHTTAWVLGIGGGIVLVACGAAFFLRQRRLTTKARSSEYQNGPRTPADA</sequence>
<keyword evidence="1" id="KW-0812">Transmembrane</keyword>
<accession>A0A485KBV6</accession>
<keyword evidence="5" id="KW-1185">Reference proteome</keyword>
<dbReference type="AlphaFoldDB" id="A0A485KBV6"/>
<evidence type="ECO:0000313" key="3">
    <source>
        <dbReference type="EMBL" id="KAF0714769.1"/>
    </source>
</evidence>
<reference evidence="4 5" key="1">
    <citation type="submission" date="2019-03" db="EMBL/GenBank/DDBJ databases">
        <authorList>
            <person name="Gaulin E."/>
            <person name="Dumas B."/>
        </authorList>
    </citation>
    <scope>NUCLEOTIDE SEQUENCE [LARGE SCALE GENOMIC DNA]</scope>
    <source>
        <strain evidence="4">CBS 568.67</strain>
    </source>
</reference>
<evidence type="ECO:0000313" key="4">
    <source>
        <dbReference type="EMBL" id="VFT80856.1"/>
    </source>
</evidence>
<keyword evidence="2" id="KW-0732">Signal</keyword>
<dbReference type="EMBL" id="CAADRA010000714">
    <property type="protein sequence ID" value="VFT80856.1"/>
    <property type="molecule type" value="Genomic_DNA"/>
</dbReference>
<name>A0A485KBV6_9STRA</name>
<reference evidence="3" key="2">
    <citation type="submission" date="2019-06" db="EMBL/GenBank/DDBJ databases">
        <title>Genomics analysis of Aphanomyces spp. identifies a new class of oomycete effector associated with host adaptation.</title>
        <authorList>
            <person name="Gaulin E."/>
        </authorList>
    </citation>
    <scope>NUCLEOTIDE SEQUENCE</scope>
    <source>
        <strain evidence="3">CBS 578.67</strain>
    </source>
</reference>
<evidence type="ECO:0000256" key="2">
    <source>
        <dbReference type="SAM" id="SignalP"/>
    </source>
</evidence>
<keyword evidence="1" id="KW-1133">Transmembrane helix</keyword>
<keyword evidence="1" id="KW-0472">Membrane</keyword>
<dbReference type="EMBL" id="VJMH01000714">
    <property type="protein sequence ID" value="KAF0714769.1"/>
    <property type="molecule type" value="Genomic_DNA"/>
</dbReference>
<gene>
    <name evidence="4" type="primary">Aste57867_3702</name>
    <name evidence="3" type="ORF">As57867_003691</name>
    <name evidence="4" type="ORF">ASTE57867_3702</name>
</gene>
<evidence type="ECO:0000256" key="1">
    <source>
        <dbReference type="SAM" id="Phobius"/>
    </source>
</evidence>
<feature type="transmembrane region" description="Helical" evidence="1">
    <location>
        <begin position="224"/>
        <end position="244"/>
    </location>
</feature>
<proteinExistence type="predicted"/>
<dbReference type="Proteomes" id="UP000332933">
    <property type="component" value="Unassembled WGS sequence"/>
</dbReference>
<organism evidence="4 5">
    <name type="scientific">Aphanomyces stellatus</name>
    <dbReference type="NCBI Taxonomy" id="120398"/>
    <lineage>
        <taxon>Eukaryota</taxon>
        <taxon>Sar</taxon>
        <taxon>Stramenopiles</taxon>
        <taxon>Oomycota</taxon>
        <taxon>Saprolegniomycetes</taxon>
        <taxon>Saprolegniales</taxon>
        <taxon>Verrucalvaceae</taxon>
        <taxon>Aphanomyces</taxon>
    </lineage>
</organism>
<feature type="signal peptide" evidence="2">
    <location>
        <begin position="1"/>
        <end position="18"/>
    </location>
</feature>